<sequence>MSIFDNAISAGVKMAVNHMLADIGSITQLHLDIKAKTVTATVELLGEVSPIDFQVGQYVLAKKEDGVYITLKDITCSREWLQKAIQKFEPEPTVKLPEKLASAVSFAGMVQ</sequence>
<proteinExistence type="predicted"/>
<dbReference type="AlphaFoldDB" id="A0A366HS82"/>
<organism evidence="1 2">
    <name type="scientific">Roseimicrobium gellanilyticum</name>
    <dbReference type="NCBI Taxonomy" id="748857"/>
    <lineage>
        <taxon>Bacteria</taxon>
        <taxon>Pseudomonadati</taxon>
        <taxon>Verrucomicrobiota</taxon>
        <taxon>Verrucomicrobiia</taxon>
        <taxon>Verrucomicrobiales</taxon>
        <taxon>Verrucomicrobiaceae</taxon>
        <taxon>Roseimicrobium</taxon>
    </lineage>
</organism>
<dbReference type="EMBL" id="QNRR01000002">
    <property type="protein sequence ID" value="RBP46119.1"/>
    <property type="molecule type" value="Genomic_DNA"/>
</dbReference>
<evidence type="ECO:0000313" key="1">
    <source>
        <dbReference type="EMBL" id="RBP46119.1"/>
    </source>
</evidence>
<reference evidence="1 2" key="1">
    <citation type="submission" date="2018-06" db="EMBL/GenBank/DDBJ databases">
        <title>Genomic Encyclopedia of Type Strains, Phase IV (KMG-IV): sequencing the most valuable type-strain genomes for metagenomic binning, comparative biology and taxonomic classification.</title>
        <authorList>
            <person name="Goeker M."/>
        </authorList>
    </citation>
    <scope>NUCLEOTIDE SEQUENCE [LARGE SCALE GENOMIC DNA]</scope>
    <source>
        <strain evidence="1 2">DSM 25532</strain>
    </source>
</reference>
<protein>
    <submittedName>
        <fullName evidence="1">Uncharacterized protein</fullName>
    </submittedName>
</protein>
<keyword evidence="2" id="KW-1185">Reference proteome</keyword>
<name>A0A366HS82_9BACT</name>
<gene>
    <name evidence="1" type="ORF">DES53_102505</name>
</gene>
<dbReference type="Proteomes" id="UP000253426">
    <property type="component" value="Unassembled WGS sequence"/>
</dbReference>
<dbReference type="RefSeq" id="WP_113957656.1">
    <property type="nucleotide sequence ID" value="NZ_QNRR01000002.1"/>
</dbReference>
<accession>A0A366HS82</accession>
<evidence type="ECO:0000313" key="2">
    <source>
        <dbReference type="Proteomes" id="UP000253426"/>
    </source>
</evidence>
<dbReference type="OrthoDB" id="196806at2"/>
<comment type="caution">
    <text evidence="1">The sequence shown here is derived from an EMBL/GenBank/DDBJ whole genome shotgun (WGS) entry which is preliminary data.</text>
</comment>